<dbReference type="PANTHER" id="PTHR24148:SF64">
    <property type="entry name" value="HETEROKARYON INCOMPATIBILITY DOMAIN-CONTAINING PROTEIN"/>
    <property type="match status" value="1"/>
</dbReference>
<feature type="domain" description="Heterokaryon incompatibility" evidence="1">
    <location>
        <begin position="46"/>
        <end position="222"/>
    </location>
</feature>
<sequence length="581" mass="65477">MASTYQYNSLPGTGSIRILVLEPSLQFRDPIHCHLEVAQLTRAAKYHALSYCWATEAGDASLCRILNIHGERLPVTRNLYEGLLRLRSRTRSRRLWVDAVCINQKDNDEKGRQVAIMADIYANANHVKVWLGEGHSQDEDLEALRVIECIGQRRHDSGGSSAKTISYHDFDTCALRELLEGDWESMDAVQLKDAIPSIVKLTDKLLPIAKRRYFSRRWMVQELRLASSITFCWGSCSCPASTFMSMRMLFLLDDCAALLKTCGHQTTESIYTRIHDTCWPFTEFCSWYFVEEMSGYDGKIDLAAYLEATSGLACSDPRDRIYALLSLDSDCKLRPDYNVTAAEAFINFAKEIVEAGQASTLLKNLVRYPHRHPGDDGSVFDHPVEGLPFEQKIEGLPSWVPDFTDRFMSFQVENGHEEPFVATVVESVVLECTLYFWGKVVSHSIDYIDDRGLRVGSVDLHRDPRHFPSQSTVWARQEPTSICVDFSSKCTVDAIKAEDMVFSMLSPADGTSAGFPKFLALRSVAGGAREIVYTGWMRQCIDAKGQLRGLVGGKGIRPDEDMKDQIEVYLRSLSKVSVNIH</sequence>
<name>A0A9P4Q163_9PEZI</name>
<dbReference type="EMBL" id="MU003842">
    <property type="protein sequence ID" value="KAF2717503.1"/>
    <property type="molecule type" value="Genomic_DNA"/>
</dbReference>
<accession>A0A9P4Q163</accession>
<organism evidence="2 3">
    <name type="scientific">Polychaeton citri CBS 116435</name>
    <dbReference type="NCBI Taxonomy" id="1314669"/>
    <lineage>
        <taxon>Eukaryota</taxon>
        <taxon>Fungi</taxon>
        <taxon>Dikarya</taxon>
        <taxon>Ascomycota</taxon>
        <taxon>Pezizomycotina</taxon>
        <taxon>Dothideomycetes</taxon>
        <taxon>Dothideomycetidae</taxon>
        <taxon>Capnodiales</taxon>
        <taxon>Capnodiaceae</taxon>
        <taxon>Polychaeton</taxon>
    </lineage>
</organism>
<protein>
    <submittedName>
        <fullName evidence="2">HET-domain-containing protein</fullName>
    </submittedName>
</protein>
<evidence type="ECO:0000313" key="2">
    <source>
        <dbReference type="EMBL" id="KAF2717503.1"/>
    </source>
</evidence>
<evidence type="ECO:0000313" key="3">
    <source>
        <dbReference type="Proteomes" id="UP000799441"/>
    </source>
</evidence>
<gene>
    <name evidence="2" type="ORF">K431DRAFT_288473</name>
</gene>
<evidence type="ECO:0000259" key="1">
    <source>
        <dbReference type="Pfam" id="PF06985"/>
    </source>
</evidence>
<dbReference type="InterPro" id="IPR010730">
    <property type="entry name" value="HET"/>
</dbReference>
<dbReference type="PANTHER" id="PTHR24148">
    <property type="entry name" value="ANKYRIN REPEAT DOMAIN-CONTAINING PROTEIN 39 HOMOLOG-RELATED"/>
    <property type="match status" value="1"/>
</dbReference>
<dbReference type="Proteomes" id="UP000799441">
    <property type="component" value="Unassembled WGS sequence"/>
</dbReference>
<dbReference type="Pfam" id="PF06985">
    <property type="entry name" value="HET"/>
    <property type="match status" value="1"/>
</dbReference>
<reference evidence="2" key="1">
    <citation type="journal article" date="2020" name="Stud. Mycol.">
        <title>101 Dothideomycetes genomes: a test case for predicting lifestyles and emergence of pathogens.</title>
        <authorList>
            <person name="Haridas S."/>
            <person name="Albert R."/>
            <person name="Binder M."/>
            <person name="Bloem J."/>
            <person name="Labutti K."/>
            <person name="Salamov A."/>
            <person name="Andreopoulos B."/>
            <person name="Baker S."/>
            <person name="Barry K."/>
            <person name="Bills G."/>
            <person name="Bluhm B."/>
            <person name="Cannon C."/>
            <person name="Castanera R."/>
            <person name="Culley D."/>
            <person name="Daum C."/>
            <person name="Ezra D."/>
            <person name="Gonzalez J."/>
            <person name="Henrissat B."/>
            <person name="Kuo A."/>
            <person name="Liang C."/>
            <person name="Lipzen A."/>
            <person name="Lutzoni F."/>
            <person name="Magnuson J."/>
            <person name="Mondo S."/>
            <person name="Nolan M."/>
            <person name="Ohm R."/>
            <person name="Pangilinan J."/>
            <person name="Park H.-J."/>
            <person name="Ramirez L."/>
            <person name="Alfaro M."/>
            <person name="Sun H."/>
            <person name="Tritt A."/>
            <person name="Yoshinaga Y."/>
            <person name="Zwiers L.-H."/>
            <person name="Turgeon B."/>
            <person name="Goodwin S."/>
            <person name="Spatafora J."/>
            <person name="Crous P."/>
            <person name="Grigoriev I."/>
        </authorList>
    </citation>
    <scope>NUCLEOTIDE SEQUENCE</scope>
    <source>
        <strain evidence="2">CBS 116435</strain>
    </source>
</reference>
<dbReference type="OrthoDB" id="3921930at2759"/>
<dbReference type="AlphaFoldDB" id="A0A9P4Q163"/>
<proteinExistence type="predicted"/>
<comment type="caution">
    <text evidence="2">The sequence shown here is derived from an EMBL/GenBank/DDBJ whole genome shotgun (WGS) entry which is preliminary data.</text>
</comment>
<keyword evidence="3" id="KW-1185">Reference proteome</keyword>
<dbReference type="InterPro" id="IPR052895">
    <property type="entry name" value="HetReg/Transcr_Mod"/>
</dbReference>